<protein>
    <submittedName>
        <fullName evidence="1">Uncharacterized protein</fullName>
    </submittedName>
</protein>
<comment type="caution">
    <text evidence="1">The sequence shown here is derived from an EMBL/GenBank/DDBJ whole genome shotgun (WGS) entry which is preliminary data.</text>
</comment>
<evidence type="ECO:0000313" key="2">
    <source>
        <dbReference type="Proteomes" id="UP000324800"/>
    </source>
</evidence>
<reference evidence="1 2" key="1">
    <citation type="submission" date="2019-03" db="EMBL/GenBank/DDBJ databases">
        <title>Single cell metagenomics reveals metabolic interactions within the superorganism composed of flagellate Streblomastix strix and complex community of Bacteroidetes bacteria on its surface.</title>
        <authorList>
            <person name="Treitli S.C."/>
            <person name="Kolisko M."/>
            <person name="Husnik F."/>
            <person name="Keeling P."/>
            <person name="Hampl V."/>
        </authorList>
    </citation>
    <scope>NUCLEOTIDE SEQUENCE [LARGE SCALE GENOMIC DNA]</scope>
    <source>
        <strain evidence="1">ST1C</strain>
    </source>
</reference>
<organism evidence="1 2">
    <name type="scientific">Streblomastix strix</name>
    <dbReference type="NCBI Taxonomy" id="222440"/>
    <lineage>
        <taxon>Eukaryota</taxon>
        <taxon>Metamonada</taxon>
        <taxon>Preaxostyla</taxon>
        <taxon>Oxymonadida</taxon>
        <taxon>Streblomastigidae</taxon>
        <taxon>Streblomastix</taxon>
    </lineage>
</organism>
<gene>
    <name evidence="1" type="ORF">EZS28_034758</name>
</gene>
<dbReference type="Proteomes" id="UP000324800">
    <property type="component" value="Unassembled WGS sequence"/>
</dbReference>
<dbReference type="AlphaFoldDB" id="A0A5J4UHU0"/>
<evidence type="ECO:0000313" key="1">
    <source>
        <dbReference type="EMBL" id="KAA6369714.1"/>
    </source>
</evidence>
<dbReference type="EMBL" id="SNRW01016101">
    <property type="protein sequence ID" value="KAA6369714.1"/>
    <property type="molecule type" value="Genomic_DNA"/>
</dbReference>
<accession>A0A5J4UHU0</accession>
<name>A0A5J4UHU0_9EUKA</name>
<proteinExistence type="predicted"/>
<sequence>MLEHLSKEQELVGSRPISGVIFNLVVIQIQILVNIDNQWMIGTIGNKSQNQLGFTIVNAGQEGQVDRGLQISADGNTLTFNGQDIAGTGAAVGSVNYSQGNPILWDVNSTETDSGFYNNGTTIFWRDHALQFDPYYQEQ</sequence>